<organism evidence="2 3">
    <name type="scientific">Romanomermis culicivorax</name>
    <name type="common">Nematode worm</name>
    <dbReference type="NCBI Taxonomy" id="13658"/>
    <lineage>
        <taxon>Eukaryota</taxon>
        <taxon>Metazoa</taxon>
        <taxon>Ecdysozoa</taxon>
        <taxon>Nematoda</taxon>
        <taxon>Enoplea</taxon>
        <taxon>Dorylaimia</taxon>
        <taxon>Mermithida</taxon>
        <taxon>Mermithoidea</taxon>
        <taxon>Mermithidae</taxon>
        <taxon>Romanomermis</taxon>
    </lineage>
</organism>
<keyword evidence="1" id="KW-0732">Signal</keyword>
<proteinExistence type="predicted"/>
<protein>
    <submittedName>
        <fullName evidence="3">Uncharacterized protein</fullName>
    </submittedName>
</protein>
<reference evidence="3" key="1">
    <citation type="submission" date="2022-11" db="UniProtKB">
        <authorList>
            <consortium name="WormBaseParasite"/>
        </authorList>
    </citation>
    <scope>IDENTIFICATION</scope>
</reference>
<accession>A0A915IJ14</accession>
<evidence type="ECO:0000256" key="1">
    <source>
        <dbReference type="SAM" id="SignalP"/>
    </source>
</evidence>
<dbReference type="Proteomes" id="UP000887565">
    <property type="component" value="Unplaced"/>
</dbReference>
<name>A0A915IJ14_ROMCU</name>
<sequence>MAFTMGSLFFLLAVGAELSTKEGVNSRPVVCSIKRDYDGVLAVDQGEQSGPIFQGCSESFEDKHGSVPECKLNIAQIMANTLTSNVLCNSV</sequence>
<evidence type="ECO:0000313" key="2">
    <source>
        <dbReference type="Proteomes" id="UP000887565"/>
    </source>
</evidence>
<dbReference type="WBParaSite" id="nRc.2.0.1.t13849-RA">
    <property type="protein sequence ID" value="nRc.2.0.1.t13849-RA"/>
    <property type="gene ID" value="nRc.2.0.1.g13849"/>
</dbReference>
<evidence type="ECO:0000313" key="3">
    <source>
        <dbReference type="WBParaSite" id="nRc.2.0.1.t13849-RA"/>
    </source>
</evidence>
<dbReference type="AlphaFoldDB" id="A0A915IJ14"/>
<feature type="chain" id="PRO_5037824053" evidence="1">
    <location>
        <begin position="27"/>
        <end position="91"/>
    </location>
</feature>
<feature type="signal peptide" evidence="1">
    <location>
        <begin position="1"/>
        <end position="26"/>
    </location>
</feature>
<keyword evidence="2" id="KW-1185">Reference proteome</keyword>